<accession>A0A845G1F2</accession>
<dbReference type="InterPro" id="IPR036097">
    <property type="entry name" value="HisK_dim/P_sf"/>
</dbReference>
<dbReference type="InterPro" id="IPR011006">
    <property type="entry name" value="CheY-like_superfamily"/>
</dbReference>
<evidence type="ECO:0000256" key="5">
    <source>
        <dbReference type="ARBA" id="ARBA00022679"/>
    </source>
</evidence>
<name>A0A845G1F2_9BURK</name>
<feature type="transmembrane region" description="Helical" evidence="18">
    <location>
        <begin position="139"/>
        <end position="159"/>
    </location>
</feature>
<evidence type="ECO:0000256" key="16">
    <source>
        <dbReference type="ARBA" id="ARBA00070152"/>
    </source>
</evidence>
<dbReference type="PROSITE" id="PS50885">
    <property type="entry name" value="HAMP"/>
    <property type="match status" value="1"/>
</dbReference>
<dbReference type="FunFam" id="1.10.287.130:FF:000004">
    <property type="entry name" value="Ethylene receptor 1"/>
    <property type="match status" value="1"/>
</dbReference>
<keyword evidence="13" id="KW-0843">Virulence</keyword>
<dbReference type="InterPro" id="IPR003660">
    <property type="entry name" value="HAMP_dom"/>
</dbReference>
<dbReference type="GO" id="GO:0016020">
    <property type="term" value="C:membrane"/>
    <property type="evidence" value="ECO:0007669"/>
    <property type="project" value="UniProtKB-SubCell"/>
</dbReference>
<evidence type="ECO:0000256" key="12">
    <source>
        <dbReference type="ARBA" id="ARBA00023012"/>
    </source>
</evidence>
<keyword evidence="8" id="KW-0547">Nucleotide-binding</keyword>
<gene>
    <name evidence="22" type="ORF">GTP91_06260</name>
</gene>
<dbReference type="SUPFAM" id="SSF55874">
    <property type="entry name" value="ATPase domain of HSP90 chaperone/DNA topoisomerase II/histidine kinase"/>
    <property type="match status" value="1"/>
</dbReference>
<evidence type="ECO:0000259" key="20">
    <source>
        <dbReference type="PROSITE" id="PS50110"/>
    </source>
</evidence>
<dbReference type="SUPFAM" id="SSF52172">
    <property type="entry name" value="CheY-like"/>
    <property type="match status" value="1"/>
</dbReference>
<dbReference type="SMART" id="SM00388">
    <property type="entry name" value="HisKA"/>
    <property type="match status" value="1"/>
</dbReference>
<keyword evidence="6 18" id="KW-0812">Transmembrane</keyword>
<comment type="function">
    <text evidence="15">Member of the two-component regulatory system BvgS/BvgA. Phosphorylates BvgA via a four-step phosphorelay in response to environmental signals.</text>
</comment>
<feature type="domain" description="Response regulatory" evidence="20">
    <location>
        <begin position="519"/>
        <end position="635"/>
    </location>
</feature>
<dbReference type="SUPFAM" id="SSF47384">
    <property type="entry name" value="Homodimeric domain of signal transducing histidine kinase"/>
    <property type="match status" value="1"/>
</dbReference>
<dbReference type="InterPro" id="IPR003594">
    <property type="entry name" value="HATPase_dom"/>
</dbReference>
<evidence type="ECO:0000313" key="23">
    <source>
        <dbReference type="Proteomes" id="UP000470302"/>
    </source>
</evidence>
<feature type="modified residue" description="4-aspartylphosphate" evidence="17">
    <location>
        <position position="568"/>
    </location>
</feature>
<keyword evidence="7" id="KW-0732">Signal</keyword>
<evidence type="ECO:0000259" key="21">
    <source>
        <dbReference type="PROSITE" id="PS50885"/>
    </source>
</evidence>
<dbReference type="EC" id="2.7.13.3" evidence="3"/>
<evidence type="ECO:0000256" key="4">
    <source>
        <dbReference type="ARBA" id="ARBA00022553"/>
    </source>
</evidence>
<dbReference type="Pfam" id="PF00672">
    <property type="entry name" value="HAMP"/>
    <property type="match status" value="1"/>
</dbReference>
<evidence type="ECO:0000256" key="14">
    <source>
        <dbReference type="ARBA" id="ARBA00023136"/>
    </source>
</evidence>
<comment type="catalytic activity">
    <reaction evidence="1">
        <text>ATP + protein L-histidine = ADP + protein N-phospho-L-histidine.</text>
        <dbReference type="EC" id="2.7.13.3"/>
    </reaction>
</comment>
<dbReference type="InterPro" id="IPR036890">
    <property type="entry name" value="HATPase_C_sf"/>
</dbReference>
<organism evidence="22 23">
    <name type="scientific">Duganella vulcania</name>
    <dbReference type="NCBI Taxonomy" id="2692166"/>
    <lineage>
        <taxon>Bacteria</taxon>
        <taxon>Pseudomonadati</taxon>
        <taxon>Pseudomonadota</taxon>
        <taxon>Betaproteobacteria</taxon>
        <taxon>Burkholderiales</taxon>
        <taxon>Oxalobacteraceae</taxon>
        <taxon>Telluria group</taxon>
        <taxon>Duganella</taxon>
    </lineage>
</organism>
<dbReference type="InterPro" id="IPR003661">
    <property type="entry name" value="HisK_dim/P_dom"/>
</dbReference>
<keyword evidence="10" id="KW-0067">ATP-binding</keyword>
<evidence type="ECO:0000256" key="17">
    <source>
        <dbReference type="PROSITE-ProRule" id="PRU00169"/>
    </source>
</evidence>
<evidence type="ECO:0000256" key="9">
    <source>
        <dbReference type="ARBA" id="ARBA00022777"/>
    </source>
</evidence>
<keyword evidence="12" id="KW-0902">Two-component regulatory system</keyword>
<dbReference type="Pfam" id="PF00072">
    <property type="entry name" value="Response_reg"/>
    <property type="match status" value="1"/>
</dbReference>
<dbReference type="GO" id="GO:0005524">
    <property type="term" value="F:ATP binding"/>
    <property type="evidence" value="ECO:0007669"/>
    <property type="project" value="UniProtKB-KW"/>
</dbReference>
<dbReference type="FunFam" id="3.30.565.10:FF:000010">
    <property type="entry name" value="Sensor histidine kinase RcsC"/>
    <property type="match status" value="1"/>
</dbReference>
<dbReference type="Proteomes" id="UP000470302">
    <property type="component" value="Unassembled WGS sequence"/>
</dbReference>
<dbReference type="CDD" id="cd17546">
    <property type="entry name" value="REC_hyHK_CKI1_RcsC-like"/>
    <property type="match status" value="1"/>
</dbReference>
<dbReference type="Gene3D" id="3.40.50.2300">
    <property type="match status" value="1"/>
</dbReference>
<dbReference type="SMART" id="SM00448">
    <property type="entry name" value="REC"/>
    <property type="match status" value="1"/>
</dbReference>
<evidence type="ECO:0000256" key="7">
    <source>
        <dbReference type="ARBA" id="ARBA00022729"/>
    </source>
</evidence>
<dbReference type="EMBL" id="WWCW01000012">
    <property type="protein sequence ID" value="MYM86786.1"/>
    <property type="molecule type" value="Genomic_DNA"/>
</dbReference>
<evidence type="ECO:0000256" key="3">
    <source>
        <dbReference type="ARBA" id="ARBA00012438"/>
    </source>
</evidence>
<keyword evidence="5" id="KW-0808">Transferase</keyword>
<evidence type="ECO:0000259" key="19">
    <source>
        <dbReference type="PROSITE" id="PS50109"/>
    </source>
</evidence>
<dbReference type="Gene3D" id="1.10.287.130">
    <property type="match status" value="1"/>
</dbReference>
<comment type="subcellular location">
    <subcellularLocation>
        <location evidence="2">Membrane</location>
    </subcellularLocation>
</comment>
<dbReference type="PRINTS" id="PR00344">
    <property type="entry name" value="BCTRLSENSOR"/>
</dbReference>
<dbReference type="PANTHER" id="PTHR45339">
    <property type="entry name" value="HYBRID SIGNAL TRANSDUCTION HISTIDINE KINASE J"/>
    <property type="match status" value="1"/>
</dbReference>
<proteinExistence type="predicted"/>
<dbReference type="CDD" id="cd16922">
    <property type="entry name" value="HATPase_EvgS-ArcB-TorS-like"/>
    <property type="match status" value="1"/>
</dbReference>
<evidence type="ECO:0000256" key="13">
    <source>
        <dbReference type="ARBA" id="ARBA00023026"/>
    </source>
</evidence>
<dbReference type="RefSeq" id="WP_161095988.1">
    <property type="nucleotide sequence ID" value="NZ_WWCW01000012.1"/>
</dbReference>
<dbReference type="InterPro" id="IPR004358">
    <property type="entry name" value="Sig_transdc_His_kin-like_C"/>
</dbReference>
<comment type="caution">
    <text evidence="22">The sequence shown here is derived from an EMBL/GenBank/DDBJ whole genome shotgun (WGS) entry which is preliminary data.</text>
</comment>
<dbReference type="Gene3D" id="6.10.340.10">
    <property type="match status" value="1"/>
</dbReference>
<dbReference type="CDD" id="cd00082">
    <property type="entry name" value="HisKA"/>
    <property type="match status" value="1"/>
</dbReference>
<keyword evidence="9" id="KW-0418">Kinase</keyword>
<keyword evidence="4 17" id="KW-0597">Phosphoprotein</keyword>
<dbReference type="AlphaFoldDB" id="A0A845G1F2"/>
<feature type="domain" description="Histidine kinase" evidence="19">
    <location>
        <begin position="274"/>
        <end position="496"/>
    </location>
</feature>
<dbReference type="PROSITE" id="PS50109">
    <property type="entry name" value="HIS_KIN"/>
    <property type="match status" value="1"/>
</dbReference>
<keyword evidence="14 18" id="KW-0472">Membrane</keyword>
<dbReference type="SMART" id="SM00304">
    <property type="entry name" value="HAMP"/>
    <property type="match status" value="1"/>
</dbReference>
<sequence length="725" mass="80333">MKLRVAIVLAVAVGLLLPASINIYTTRHREEVQRQRWEFEHRYLTDILALGMQEPLWNVNADAGRPLLASLFADERIVAIKVRDQRTGDVLSEEYPTRRRGRSSHVVRQVTRDGILIGNVDLEMASGLLDAEIASERRLFALTVGSALLLSMLMIVTLLQRRLLAPIKRLMGESARLAEGDFSLPFVWHRNDELGALGRSVEHTRRALHAYFIEIEAKNIAFQQEIEYRTRAEAELARHRDHLEELVRDRTTQLQVAKEQAEFANRAKSTFLASMTHELRTPLNAILGYTQILKRNKALDERQSAGLNTIEQSGEHLLMLITDLLDLAKIESGKFELQLGPVDMNAFLAGVTRIIQVRAEQKGLGFDVSAPANLAPMLVDEKRLLQILLNLLGNAVKFTDQGRVALAVSGTGLPGANGRVAIRFEVSDSGVGMSSDQLDTIFQPFEQVGEAERRFGGTGLGLSISRQLVRMMDSEIHVDSAPGVGSRFWFELEAEPAAAVQALAQAERAVTGYSGERKTILIVDDIAANRHMLRDLLGGMGFDTTLVCNGQEAVDSVRRQAPHAVLMDIVMPVMDGLEAIRQIRRLPGMARLPIIAISASVTKEDQDESLVAGADAFMTKPVHQNGLLEHLGGLLGLALRYEEEAAPAEGAAGADQLIPPPRAQLERLHRLAREGDMRAIRQLADEIEAFDARYAAFVQLLRQLTREYQSRALVELAQRYVEGAL</sequence>
<dbReference type="GO" id="GO:0000155">
    <property type="term" value="F:phosphorelay sensor kinase activity"/>
    <property type="evidence" value="ECO:0007669"/>
    <property type="project" value="InterPro"/>
</dbReference>
<reference evidence="22 23" key="1">
    <citation type="submission" date="2020-01" db="EMBL/GenBank/DDBJ databases">
        <title>Novel species isolated from a subtropical stream in China.</title>
        <authorList>
            <person name="Lu H."/>
        </authorList>
    </citation>
    <scope>NUCLEOTIDE SEQUENCE [LARGE SCALE GENOMIC DNA]</scope>
    <source>
        <strain evidence="22 23">FT82W</strain>
    </source>
</reference>
<evidence type="ECO:0000256" key="2">
    <source>
        <dbReference type="ARBA" id="ARBA00004370"/>
    </source>
</evidence>
<dbReference type="SUPFAM" id="SSF158472">
    <property type="entry name" value="HAMP domain-like"/>
    <property type="match status" value="1"/>
</dbReference>
<evidence type="ECO:0000256" key="8">
    <source>
        <dbReference type="ARBA" id="ARBA00022741"/>
    </source>
</evidence>
<feature type="domain" description="HAMP" evidence="21">
    <location>
        <begin position="161"/>
        <end position="213"/>
    </location>
</feature>
<dbReference type="CDD" id="cd06225">
    <property type="entry name" value="HAMP"/>
    <property type="match status" value="1"/>
</dbReference>
<dbReference type="PANTHER" id="PTHR45339:SF1">
    <property type="entry name" value="HYBRID SIGNAL TRANSDUCTION HISTIDINE KINASE J"/>
    <property type="match status" value="1"/>
</dbReference>
<dbReference type="Pfam" id="PF00512">
    <property type="entry name" value="HisKA"/>
    <property type="match status" value="1"/>
</dbReference>
<dbReference type="InterPro" id="IPR005467">
    <property type="entry name" value="His_kinase_dom"/>
</dbReference>
<evidence type="ECO:0000256" key="18">
    <source>
        <dbReference type="SAM" id="Phobius"/>
    </source>
</evidence>
<keyword evidence="11 18" id="KW-1133">Transmembrane helix</keyword>
<dbReference type="SMART" id="SM00387">
    <property type="entry name" value="HATPase_c"/>
    <property type="match status" value="1"/>
</dbReference>
<dbReference type="InterPro" id="IPR001789">
    <property type="entry name" value="Sig_transdc_resp-reg_receiver"/>
</dbReference>
<protein>
    <recommendedName>
        <fullName evidence="16">Virulence sensor protein BvgS</fullName>
        <ecNumber evidence="3">2.7.13.3</ecNumber>
    </recommendedName>
</protein>
<evidence type="ECO:0000256" key="11">
    <source>
        <dbReference type="ARBA" id="ARBA00022989"/>
    </source>
</evidence>
<dbReference type="Gene3D" id="3.30.565.10">
    <property type="entry name" value="Histidine kinase-like ATPase, C-terminal domain"/>
    <property type="match status" value="1"/>
</dbReference>
<evidence type="ECO:0000256" key="1">
    <source>
        <dbReference type="ARBA" id="ARBA00000085"/>
    </source>
</evidence>
<dbReference type="PROSITE" id="PS50110">
    <property type="entry name" value="RESPONSE_REGULATORY"/>
    <property type="match status" value="1"/>
</dbReference>
<evidence type="ECO:0000256" key="15">
    <source>
        <dbReference type="ARBA" id="ARBA00058004"/>
    </source>
</evidence>
<dbReference type="Pfam" id="PF02518">
    <property type="entry name" value="HATPase_c"/>
    <property type="match status" value="1"/>
</dbReference>
<evidence type="ECO:0000256" key="10">
    <source>
        <dbReference type="ARBA" id="ARBA00022840"/>
    </source>
</evidence>
<evidence type="ECO:0000313" key="22">
    <source>
        <dbReference type="EMBL" id="MYM86786.1"/>
    </source>
</evidence>
<evidence type="ECO:0000256" key="6">
    <source>
        <dbReference type="ARBA" id="ARBA00022692"/>
    </source>
</evidence>